<evidence type="ECO:0000313" key="2">
    <source>
        <dbReference type="EMBL" id="ETJ16260.1"/>
    </source>
</evidence>
<accession>W1WGP3</accession>
<dbReference type="InterPro" id="IPR017968">
    <property type="entry name" value="Acylphosphatase_CS"/>
</dbReference>
<sequence length="24" mass="2897">MQRKHIQVFGTVQGVGFRFYTQRI</sequence>
<dbReference type="InterPro" id="IPR036046">
    <property type="entry name" value="Acylphosphatase-like_dom_sf"/>
</dbReference>
<gene>
    <name evidence="2" type="ORF">Q604_UNBc4C00081G0001</name>
</gene>
<dbReference type="PROSITE" id="PS00150">
    <property type="entry name" value="ACYLPHOSPHATASE_1"/>
    <property type="match status" value="1"/>
</dbReference>
<proteinExistence type="predicted"/>
<organism evidence="2">
    <name type="scientific">human gut metagenome</name>
    <dbReference type="NCBI Taxonomy" id="408170"/>
    <lineage>
        <taxon>unclassified sequences</taxon>
        <taxon>metagenomes</taxon>
        <taxon>organismal metagenomes</taxon>
    </lineage>
</organism>
<feature type="non-terminal residue" evidence="2">
    <location>
        <position position="24"/>
    </location>
</feature>
<dbReference type="PROSITE" id="PS51160">
    <property type="entry name" value="ACYLPHOSPHATASE_3"/>
    <property type="match status" value="1"/>
</dbReference>
<protein>
    <recommendedName>
        <fullName evidence="1">Acylphosphatase-like domain-containing protein</fullName>
    </recommendedName>
</protein>
<dbReference type="SUPFAM" id="SSF54975">
    <property type="entry name" value="Acylphosphatase/BLUF domain-like"/>
    <property type="match status" value="1"/>
</dbReference>
<reference evidence="2" key="1">
    <citation type="submission" date="2013-12" db="EMBL/GenBank/DDBJ databases">
        <title>A Varibaculum cambriense genome reconstructed from a premature infant gut community with otherwise low bacterial novelty that shifts toward anaerobic metabolism during the third week of life.</title>
        <authorList>
            <person name="Brown C.T."/>
            <person name="Sharon I."/>
            <person name="Thomas B.C."/>
            <person name="Castelle C.J."/>
            <person name="Morowitz M.J."/>
            <person name="Banfield J.F."/>
        </authorList>
    </citation>
    <scope>NUCLEOTIDE SEQUENCE</scope>
</reference>
<evidence type="ECO:0000259" key="1">
    <source>
        <dbReference type="PROSITE" id="PS51160"/>
    </source>
</evidence>
<name>W1WGP3_9ZZZZ</name>
<dbReference type="Gene3D" id="3.30.70.100">
    <property type="match status" value="1"/>
</dbReference>
<feature type="domain" description="Acylphosphatase-like" evidence="1">
    <location>
        <begin position="3"/>
        <end position="24"/>
    </location>
</feature>
<comment type="caution">
    <text evidence="2">The sequence shown here is derived from an EMBL/GenBank/DDBJ whole genome shotgun (WGS) entry which is preliminary data.</text>
</comment>
<dbReference type="InterPro" id="IPR001792">
    <property type="entry name" value="Acylphosphatase-like_dom"/>
</dbReference>
<dbReference type="AlphaFoldDB" id="W1WGP3"/>
<dbReference type="EMBL" id="AZMM01018862">
    <property type="protein sequence ID" value="ETJ16260.1"/>
    <property type="molecule type" value="Genomic_DNA"/>
</dbReference>